<sequence length="155" mass="18735">MKEYKNLTLRDIIRMIEVEKLEGYDFTMNMISIFSGKSVKEIEELPGEELKNLIILFNNMETSFDIDREMFVDGKSWFFNFRNEDLDTKTLIAIKNKDYLTIFKHYFVIKEKVSDDFYLDNFTMNEVMILLEHFTIYREELMKILPDIFDEKTND</sequence>
<reference evidence="1" key="1">
    <citation type="submission" date="2020-05" db="EMBL/GenBank/DDBJ databases">
        <authorList>
            <person name="Chiriac C."/>
            <person name="Salcher M."/>
            <person name="Ghai R."/>
            <person name="Kavagutti S V."/>
        </authorList>
    </citation>
    <scope>NUCLEOTIDE SEQUENCE</scope>
</reference>
<evidence type="ECO:0000313" key="1">
    <source>
        <dbReference type="EMBL" id="CAB5187384.1"/>
    </source>
</evidence>
<name>A0A6J7WAK0_9CAUD</name>
<proteinExistence type="predicted"/>
<gene>
    <name evidence="1" type="ORF">UFOVP163_39</name>
</gene>
<accession>A0A6J7WAK0</accession>
<protein>
    <submittedName>
        <fullName evidence="1">Uncharacterized protein</fullName>
    </submittedName>
</protein>
<dbReference type="EMBL" id="LR798208">
    <property type="protein sequence ID" value="CAB5187384.1"/>
    <property type="molecule type" value="Genomic_DNA"/>
</dbReference>
<organism evidence="1">
    <name type="scientific">uncultured Caudovirales phage</name>
    <dbReference type="NCBI Taxonomy" id="2100421"/>
    <lineage>
        <taxon>Viruses</taxon>
        <taxon>Duplodnaviria</taxon>
        <taxon>Heunggongvirae</taxon>
        <taxon>Uroviricota</taxon>
        <taxon>Caudoviricetes</taxon>
        <taxon>Peduoviridae</taxon>
        <taxon>Maltschvirus</taxon>
        <taxon>Maltschvirus maltsch</taxon>
    </lineage>
</organism>